<proteinExistence type="inferred from homology"/>
<dbReference type="GO" id="GO:0016747">
    <property type="term" value="F:acyltransferase activity, transferring groups other than amino-acyl groups"/>
    <property type="evidence" value="ECO:0007669"/>
    <property type="project" value="InterPro"/>
</dbReference>
<sequence length="254" mass="28189">MSNQADYPDYYFRVTSNEHMTEPKQKFTRICKQDIIMDHIPKLGAEATLKAIEEWGQPKSRITHIIFCTTVAAEMSGADYKLIKLLGLNPTVKRVMLYHQGCFAGGTVLRIAKDLAENNADARVLVVCSESTVMTFRGPAKESPASLTILPDSEGSISGQLRESGLTFHLSEKVPYLISDNIEKSLFRATKHVLEEYGNMSSACVLFILDEIRKNSKEERVTTTGEELEWGVLFGFGPGLTTIETVVLHSIAIA</sequence>
<dbReference type="Proteomes" id="UP000233551">
    <property type="component" value="Unassembled WGS sequence"/>
</dbReference>
<organism evidence="5 6">
    <name type="scientific">Punica granatum</name>
    <name type="common">Pomegranate</name>
    <dbReference type="NCBI Taxonomy" id="22663"/>
    <lineage>
        <taxon>Eukaryota</taxon>
        <taxon>Viridiplantae</taxon>
        <taxon>Streptophyta</taxon>
        <taxon>Embryophyta</taxon>
        <taxon>Tracheophyta</taxon>
        <taxon>Spermatophyta</taxon>
        <taxon>Magnoliopsida</taxon>
        <taxon>eudicotyledons</taxon>
        <taxon>Gunneridae</taxon>
        <taxon>Pentapetalae</taxon>
        <taxon>rosids</taxon>
        <taxon>malvids</taxon>
        <taxon>Myrtales</taxon>
        <taxon>Lythraceae</taxon>
        <taxon>Punica</taxon>
    </lineage>
</organism>
<keyword evidence="2" id="KW-0808">Transferase</keyword>
<dbReference type="InterPro" id="IPR001099">
    <property type="entry name" value="Chalcone/stilbene_synt_N"/>
</dbReference>
<feature type="domain" description="Chalcone/stilbene synthase C-terminal" evidence="4">
    <location>
        <begin position="187"/>
        <end position="251"/>
    </location>
</feature>
<name>A0A2I0KRD7_PUNGR</name>
<evidence type="ECO:0000259" key="4">
    <source>
        <dbReference type="Pfam" id="PF02797"/>
    </source>
</evidence>
<gene>
    <name evidence="5" type="ORF">CRG98_008761</name>
</gene>
<dbReference type="InterPro" id="IPR011141">
    <property type="entry name" value="Polyketide_synthase_type-III"/>
</dbReference>
<dbReference type="InterPro" id="IPR016039">
    <property type="entry name" value="Thiolase-like"/>
</dbReference>
<dbReference type="AlphaFoldDB" id="A0A2I0KRD7"/>
<dbReference type="PANTHER" id="PTHR11877">
    <property type="entry name" value="HYDROXYMETHYLGLUTARYL-COA SYNTHASE"/>
    <property type="match status" value="1"/>
</dbReference>
<reference evidence="5 6" key="1">
    <citation type="submission" date="2017-11" db="EMBL/GenBank/DDBJ databases">
        <title>De-novo sequencing of pomegranate (Punica granatum L.) genome.</title>
        <authorList>
            <person name="Akparov Z."/>
            <person name="Amiraslanov A."/>
            <person name="Hajiyeva S."/>
            <person name="Abbasov M."/>
            <person name="Kaur K."/>
            <person name="Hamwieh A."/>
            <person name="Solovyev V."/>
            <person name="Salamov A."/>
            <person name="Braich B."/>
            <person name="Kosarev P."/>
            <person name="Mahmoud A."/>
            <person name="Hajiyev E."/>
            <person name="Babayeva S."/>
            <person name="Izzatullayeva V."/>
            <person name="Mammadov A."/>
            <person name="Mammadov A."/>
            <person name="Sharifova S."/>
            <person name="Ojaghi J."/>
            <person name="Eynullazada K."/>
            <person name="Bayramov B."/>
            <person name="Abdulazimova A."/>
            <person name="Shahmuradov I."/>
        </authorList>
    </citation>
    <scope>NUCLEOTIDE SEQUENCE [LARGE SCALE GENOMIC DNA]</scope>
    <source>
        <strain evidence="6">cv. AG2017</strain>
        <tissue evidence="5">Leaf</tissue>
    </source>
</reference>
<protein>
    <recommendedName>
        <fullName evidence="7">Chalcone synthase</fullName>
    </recommendedName>
</protein>
<evidence type="ECO:0000313" key="6">
    <source>
        <dbReference type="Proteomes" id="UP000233551"/>
    </source>
</evidence>
<dbReference type="EMBL" id="PGOL01000426">
    <property type="protein sequence ID" value="PKI70870.1"/>
    <property type="molecule type" value="Genomic_DNA"/>
</dbReference>
<dbReference type="STRING" id="22663.A0A2I0KRD7"/>
<keyword evidence="2" id="KW-0012">Acyltransferase</keyword>
<dbReference type="GO" id="GO:0030639">
    <property type="term" value="P:polyketide biosynthetic process"/>
    <property type="evidence" value="ECO:0007669"/>
    <property type="project" value="TreeGrafter"/>
</dbReference>
<dbReference type="PROSITE" id="PS00441">
    <property type="entry name" value="CHALCONE_SYNTH"/>
    <property type="match status" value="1"/>
</dbReference>
<evidence type="ECO:0000259" key="3">
    <source>
        <dbReference type="Pfam" id="PF00195"/>
    </source>
</evidence>
<dbReference type="InterPro" id="IPR018088">
    <property type="entry name" value="Chalcone/stilbene_synthase_AS"/>
</dbReference>
<comment type="similarity">
    <text evidence="1 2">Belongs to the thiolase-like superfamily. Chalcone/stilbene synthases family.</text>
</comment>
<accession>A0A2I0KRD7</accession>
<dbReference type="SUPFAM" id="SSF53901">
    <property type="entry name" value="Thiolase-like"/>
    <property type="match status" value="2"/>
</dbReference>
<evidence type="ECO:0000313" key="5">
    <source>
        <dbReference type="EMBL" id="PKI70870.1"/>
    </source>
</evidence>
<dbReference type="PANTHER" id="PTHR11877:SF80">
    <property type="entry name" value="CHALCONE SYNTHASE 1"/>
    <property type="match status" value="1"/>
</dbReference>
<feature type="domain" description="Chalcone/stilbene synthase N-terminal" evidence="3">
    <location>
        <begin position="32"/>
        <end position="147"/>
    </location>
</feature>
<dbReference type="InterPro" id="IPR012328">
    <property type="entry name" value="Chalcone/stilbene_synt_C"/>
</dbReference>
<comment type="caution">
    <text evidence="5">The sequence shown here is derived from an EMBL/GenBank/DDBJ whole genome shotgun (WGS) entry which is preliminary data.</text>
</comment>
<evidence type="ECO:0008006" key="7">
    <source>
        <dbReference type="Google" id="ProtNLM"/>
    </source>
</evidence>
<dbReference type="Gene3D" id="3.40.47.10">
    <property type="match status" value="3"/>
</dbReference>
<evidence type="ECO:0000256" key="1">
    <source>
        <dbReference type="ARBA" id="ARBA00005531"/>
    </source>
</evidence>
<evidence type="ECO:0000256" key="2">
    <source>
        <dbReference type="RuleBase" id="RU003633"/>
    </source>
</evidence>
<dbReference type="Pfam" id="PF02797">
    <property type="entry name" value="Chal_sti_synt_C"/>
    <property type="match status" value="1"/>
</dbReference>
<keyword evidence="6" id="KW-1185">Reference proteome</keyword>
<dbReference type="Pfam" id="PF00195">
    <property type="entry name" value="Chal_sti_synt_N"/>
    <property type="match status" value="1"/>
</dbReference>